<reference evidence="2" key="1">
    <citation type="journal article" date="2022" name="Int. J. Mol. Sci.">
        <title>Draft Genome of Tanacetum Coccineum: Genomic Comparison of Closely Related Tanacetum-Family Plants.</title>
        <authorList>
            <person name="Yamashiro T."/>
            <person name="Shiraishi A."/>
            <person name="Nakayama K."/>
            <person name="Satake H."/>
        </authorList>
    </citation>
    <scope>NUCLEOTIDE SEQUENCE</scope>
</reference>
<comment type="caution">
    <text evidence="2">The sequence shown here is derived from an EMBL/GenBank/DDBJ whole genome shotgun (WGS) entry which is preliminary data.</text>
</comment>
<name>A0ABQ5CEU2_9ASTR</name>
<feature type="compositionally biased region" description="Basic and acidic residues" evidence="1">
    <location>
        <begin position="296"/>
        <end position="311"/>
    </location>
</feature>
<evidence type="ECO:0000256" key="1">
    <source>
        <dbReference type="SAM" id="MobiDB-lite"/>
    </source>
</evidence>
<evidence type="ECO:0000313" key="3">
    <source>
        <dbReference type="Proteomes" id="UP001151760"/>
    </source>
</evidence>
<evidence type="ECO:0000313" key="2">
    <source>
        <dbReference type="EMBL" id="GJT24732.1"/>
    </source>
</evidence>
<dbReference type="EMBL" id="BQNB010014158">
    <property type="protein sequence ID" value="GJT24732.1"/>
    <property type="molecule type" value="Genomic_DNA"/>
</dbReference>
<gene>
    <name evidence="2" type="ORF">Tco_0894669</name>
</gene>
<reference evidence="2" key="2">
    <citation type="submission" date="2022-01" db="EMBL/GenBank/DDBJ databases">
        <authorList>
            <person name="Yamashiro T."/>
            <person name="Shiraishi A."/>
            <person name="Satake H."/>
            <person name="Nakayama K."/>
        </authorList>
    </citation>
    <scope>NUCLEOTIDE SEQUENCE</scope>
</reference>
<protein>
    <submittedName>
        <fullName evidence="2">Uncharacterized protein</fullName>
    </submittedName>
</protein>
<sequence length="439" mass="49837">METHKPLLKDADGQDVDEHLYRSKIGSLMYLTSSRPDIMFAVCACARYQVNPKISHLHVVKRIFRYLKGQPKLGLWHPKDSPFDLCKKQTVVANSITKAEYVAASSYCGQVLWIQNQLLDYGDFNEKKLIQMIKIHTDQNIAYLLTKAFDLKKKSEKASEEEKVKNSWTQKVGLSAKVISSDDEGLGDQEDASKQGRKIADIDTDAEVTLIDETQGRNVNNLMFDISVLDEQEVKVEKVVSTVEVTTDSATTTTVDELTLAQTLIEIKAAKPKVRGVMIQKASEFTTTTPVASKPSQDKGKAKMTEPEKPLKNKDQIIQKEEETNIALIESWDNTQAMMDADYQMAQQLQAEEQEQLSIEEKSKLFVQLLEARKKHFAELRARKKRNKPPTQAQQRKLYFEAEKESSSKREGEGLESDNSKKQKIDDDQEEAQMKSLLK</sequence>
<accession>A0ABQ5CEU2</accession>
<keyword evidence="3" id="KW-1185">Reference proteome</keyword>
<feature type="region of interest" description="Disordered" evidence="1">
    <location>
        <begin position="287"/>
        <end position="311"/>
    </location>
</feature>
<dbReference type="Proteomes" id="UP001151760">
    <property type="component" value="Unassembled WGS sequence"/>
</dbReference>
<dbReference type="PANTHER" id="PTHR11439">
    <property type="entry name" value="GAG-POL-RELATED RETROTRANSPOSON"/>
    <property type="match status" value="1"/>
</dbReference>
<proteinExistence type="predicted"/>
<feature type="compositionally biased region" description="Basic and acidic residues" evidence="1">
    <location>
        <begin position="398"/>
        <end position="426"/>
    </location>
</feature>
<organism evidence="2 3">
    <name type="scientific">Tanacetum coccineum</name>
    <dbReference type="NCBI Taxonomy" id="301880"/>
    <lineage>
        <taxon>Eukaryota</taxon>
        <taxon>Viridiplantae</taxon>
        <taxon>Streptophyta</taxon>
        <taxon>Embryophyta</taxon>
        <taxon>Tracheophyta</taxon>
        <taxon>Spermatophyta</taxon>
        <taxon>Magnoliopsida</taxon>
        <taxon>eudicotyledons</taxon>
        <taxon>Gunneridae</taxon>
        <taxon>Pentapetalae</taxon>
        <taxon>asterids</taxon>
        <taxon>campanulids</taxon>
        <taxon>Asterales</taxon>
        <taxon>Asteraceae</taxon>
        <taxon>Asteroideae</taxon>
        <taxon>Anthemideae</taxon>
        <taxon>Anthemidinae</taxon>
        <taxon>Tanacetum</taxon>
    </lineage>
</organism>
<feature type="region of interest" description="Disordered" evidence="1">
    <location>
        <begin position="382"/>
        <end position="439"/>
    </location>
</feature>
<dbReference type="PANTHER" id="PTHR11439:SF495">
    <property type="entry name" value="REVERSE TRANSCRIPTASE, RNA-DEPENDENT DNA POLYMERASE-RELATED"/>
    <property type="match status" value="1"/>
</dbReference>